<dbReference type="EMBL" id="CAXDID020000049">
    <property type="protein sequence ID" value="CAL6004759.1"/>
    <property type="molecule type" value="Genomic_DNA"/>
</dbReference>
<dbReference type="Proteomes" id="UP001642409">
    <property type="component" value="Unassembled WGS sequence"/>
</dbReference>
<accession>A0AA86U2Y3</accession>
<feature type="region of interest" description="Disordered" evidence="1">
    <location>
        <begin position="78"/>
        <end position="102"/>
    </location>
</feature>
<dbReference type="AlphaFoldDB" id="A0AA86U2Y3"/>
<evidence type="ECO:0000313" key="3">
    <source>
        <dbReference type="EMBL" id="CAL6004759.1"/>
    </source>
</evidence>
<reference evidence="3 4" key="2">
    <citation type="submission" date="2024-07" db="EMBL/GenBank/DDBJ databases">
        <authorList>
            <person name="Akdeniz Z."/>
        </authorList>
    </citation>
    <scope>NUCLEOTIDE SEQUENCE [LARGE SCALE GENOMIC DNA]</scope>
</reference>
<protein>
    <submittedName>
        <fullName evidence="3">Hypothetical_protein</fullName>
    </submittedName>
</protein>
<sequence length="102" mass="12216">MSVAMYYQLRMQQYHNLNWSRMEVINIYEKYSFNLQVYCNLSKLVQLQFHFQCRGVDHQYLPLYTSVLKQVSLPAQQEEKKSKSEKGQEATQLDDISIDSWL</sequence>
<gene>
    <name evidence="2" type="ORF">HINF_LOCUS16758</name>
    <name evidence="3" type="ORF">HINF_LOCUS19042</name>
</gene>
<comment type="caution">
    <text evidence="2">The sequence shown here is derived from an EMBL/GenBank/DDBJ whole genome shotgun (WGS) entry which is preliminary data.</text>
</comment>
<name>A0AA86U2Y3_9EUKA</name>
<keyword evidence="4" id="KW-1185">Reference proteome</keyword>
<evidence type="ECO:0000256" key="1">
    <source>
        <dbReference type="SAM" id="MobiDB-lite"/>
    </source>
</evidence>
<proteinExistence type="predicted"/>
<feature type="compositionally biased region" description="Basic and acidic residues" evidence="1">
    <location>
        <begin position="78"/>
        <end position="88"/>
    </location>
</feature>
<reference evidence="2" key="1">
    <citation type="submission" date="2023-06" db="EMBL/GenBank/DDBJ databases">
        <authorList>
            <person name="Kurt Z."/>
        </authorList>
    </citation>
    <scope>NUCLEOTIDE SEQUENCE</scope>
</reference>
<evidence type="ECO:0000313" key="4">
    <source>
        <dbReference type="Proteomes" id="UP001642409"/>
    </source>
</evidence>
<organism evidence="2">
    <name type="scientific">Hexamita inflata</name>
    <dbReference type="NCBI Taxonomy" id="28002"/>
    <lineage>
        <taxon>Eukaryota</taxon>
        <taxon>Metamonada</taxon>
        <taxon>Diplomonadida</taxon>
        <taxon>Hexamitidae</taxon>
        <taxon>Hexamitinae</taxon>
        <taxon>Hexamita</taxon>
    </lineage>
</organism>
<dbReference type="EMBL" id="CATOUU010000424">
    <property type="protein sequence ID" value="CAI9929113.1"/>
    <property type="molecule type" value="Genomic_DNA"/>
</dbReference>
<evidence type="ECO:0000313" key="2">
    <source>
        <dbReference type="EMBL" id="CAI9929113.1"/>
    </source>
</evidence>